<dbReference type="AlphaFoldDB" id="A0AAW2HHT7"/>
<organism evidence="1">
    <name type="scientific">Menopon gallinae</name>
    <name type="common">poultry shaft louse</name>
    <dbReference type="NCBI Taxonomy" id="328185"/>
    <lineage>
        <taxon>Eukaryota</taxon>
        <taxon>Metazoa</taxon>
        <taxon>Ecdysozoa</taxon>
        <taxon>Arthropoda</taxon>
        <taxon>Hexapoda</taxon>
        <taxon>Insecta</taxon>
        <taxon>Pterygota</taxon>
        <taxon>Neoptera</taxon>
        <taxon>Paraneoptera</taxon>
        <taxon>Psocodea</taxon>
        <taxon>Troctomorpha</taxon>
        <taxon>Phthiraptera</taxon>
        <taxon>Amblycera</taxon>
        <taxon>Menoponidae</taxon>
        <taxon>Menopon</taxon>
    </lineage>
</organism>
<reference evidence="1" key="1">
    <citation type="journal article" date="2024" name="Gigascience">
        <title>Chromosome-level genome of the poultry shaft louse Menopon gallinae provides insight into the host-switching and adaptive evolution of parasitic lice.</title>
        <authorList>
            <person name="Xu Y."/>
            <person name="Ma L."/>
            <person name="Liu S."/>
            <person name="Liang Y."/>
            <person name="Liu Q."/>
            <person name="He Z."/>
            <person name="Tian L."/>
            <person name="Duan Y."/>
            <person name="Cai W."/>
            <person name="Li H."/>
            <person name="Song F."/>
        </authorList>
    </citation>
    <scope>NUCLEOTIDE SEQUENCE</scope>
    <source>
        <strain evidence="1">Cailab_2023a</strain>
    </source>
</reference>
<proteinExistence type="predicted"/>
<dbReference type="PANTHER" id="PTHR35249:SF2">
    <property type="entry name" value="DYNEIN REGULATORY COMPLEX SUBUNIT 7"/>
    <property type="match status" value="1"/>
</dbReference>
<dbReference type="GO" id="GO:0030317">
    <property type="term" value="P:flagellated sperm motility"/>
    <property type="evidence" value="ECO:0007669"/>
    <property type="project" value="TreeGrafter"/>
</dbReference>
<evidence type="ECO:0000313" key="1">
    <source>
        <dbReference type="EMBL" id="KAL0269096.1"/>
    </source>
</evidence>
<accession>A0AAW2HHT7</accession>
<dbReference type="InterPro" id="IPR033551">
    <property type="entry name" value="DRC7/lobo"/>
</dbReference>
<dbReference type="PANTHER" id="PTHR35249">
    <property type="entry name" value="DYNEIN REGULATORY COMPLEX SUBUNIT 7"/>
    <property type="match status" value="1"/>
</dbReference>
<protein>
    <submittedName>
        <fullName evidence="1">Uncharacterized protein</fullName>
    </submittedName>
</protein>
<comment type="caution">
    <text evidence="1">The sequence shown here is derived from an EMBL/GenBank/DDBJ whole genome shotgun (WGS) entry which is preliminary data.</text>
</comment>
<sequence length="195" mass="22639">MASESEVQDYPYGEYDGEGGEYGGRYIGDKSSWRFGNVQFDTDEPGIITDQHLKFISRELGLIKLCWDDVQLPPYDGRVHYPWSHTHNNEKEKILLWYAENFRRQYVVKYPTRRPLLLACNNECGMQKMVCTTIRPTTMKYPEFHTWKGCAAFVADHLTYEPLENPTVLVSLFRFTSSFGSCIFRSVHEKVSGGR</sequence>
<gene>
    <name evidence="1" type="ORF">PYX00_006930</name>
</gene>
<dbReference type="EMBL" id="JARGDH010000004">
    <property type="protein sequence ID" value="KAL0269096.1"/>
    <property type="molecule type" value="Genomic_DNA"/>
</dbReference>
<name>A0AAW2HHT7_9NEOP</name>
<dbReference type="GO" id="GO:0031514">
    <property type="term" value="C:motile cilium"/>
    <property type="evidence" value="ECO:0007669"/>
    <property type="project" value="TreeGrafter"/>
</dbReference>